<organism evidence="1 2">
    <name type="scientific">Deinococcus roseus</name>
    <dbReference type="NCBI Taxonomy" id="392414"/>
    <lineage>
        <taxon>Bacteria</taxon>
        <taxon>Thermotogati</taxon>
        <taxon>Deinococcota</taxon>
        <taxon>Deinococci</taxon>
        <taxon>Deinococcales</taxon>
        <taxon>Deinococcaceae</taxon>
        <taxon>Deinococcus</taxon>
    </lineage>
</organism>
<evidence type="ECO:0000313" key="2">
    <source>
        <dbReference type="Proteomes" id="UP000632222"/>
    </source>
</evidence>
<protein>
    <recommendedName>
        <fullName evidence="3">Transposase</fullName>
    </recommendedName>
</protein>
<dbReference type="RefSeq" id="WP_189009338.1">
    <property type="nucleotide sequence ID" value="NZ_BMOD01000050.1"/>
</dbReference>
<evidence type="ECO:0008006" key="3">
    <source>
        <dbReference type="Google" id="ProtNLM"/>
    </source>
</evidence>
<name>A0ABQ2DK30_9DEIO</name>
<dbReference type="EMBL" id="BMOD01000050">
    <property type="protein sequence ID" value="GGJ59260.1"/>
    <property type="molecule type" value="Genomic_DNA"/>
</dbReference>
<keyword evidence="2" id="KW-1185">Reference proteome</keyword>
<proteinExistence type="predicted"/>
<comment type="caution">
    <text evidence="1">The sequence shown here is derived from an EMBL/GenBank/DDBJ whole genome shotgun (WGS) entry which is preliminary data.</text>
</comment>
<evidence type="ECO:0000313" key="1">
    <source>
        <dbReference type="EMBL" id="GGJ59260.1"/>
    </source>
</evidence>
<accession>A0ABQ2DK30</accession>
<dbReference type="Proteomes" id="UP000632222">
    <property type="component" value="Unassembled WGS sequence"/>
</dbReference>
<sequence length="64" mass="7223">MKHHAKTFFHKLQEIFTPHQQHTFKALMVLFLGATGKPLPHYSKLKSESAISRFSTTIAGTPDS</sequence>
<reference evidence="2" key="1">
    <citation type="journal article" date="2019" name="Int. J. Syst. Evol. Microbiol.">
        <title>The Global Catalogue of Microorganisms (GCM) 10K type strain sequencing project: providing services to taxonomists for standard genome sequencing and annotation.</title>
        <authorList>
            <consortium name="The Broad Institute Genomics Platform"/>
            <consortium name="The Broad Institute Genome Sequencing Center for Infectious Disease"/>
            <person name="Wu L."/>
            <person name="Ma J."/>
        </authorList>
    </citation>
    <scope>NUCLEOTIDE SEQUENCE [LARGE SCALE GENOMIC DNA]</scope>
    <source>
        <strain evidence="2">JCM 14370</strain>
    </source>
</reference>
<gene>
    <name evidence="1" type="ORF">GCM10008938_51700</name>
</gene>